<evidence type="ECO:0000256" key="3">
    <source>
        <dbReference type="ARBA" id="ARBA00022475"/>
    </source>
</evidence>
<evidence type="ECO:0000313" key="10">
    <source>
        <dbReference type="Proteomes" id="UP001139311"/>
    </source>
</evidence>
<evidence type="ECO:0000256" key="1">
    <source>
        <dbReference type="ARBA" id="ARBA00004651"/>
    </source>
</evidence>
<dbReference type="GO" id="GO:0005886">
    <property type="term" value="C:plasma membrane"/>
    <property type="evidence" value="ECO:0007669"/>
    <property type="project" value="UniProtKB-SubCell"/>
</dbReference>
<gene>
    <name evidence="9" type="ORF">LHA35_18770</name>
</gene>
<dbReference type="AlphaFoldDB" id="A0A9X1LCM5"/>
<evidence type="ECO:0000256" key="7">
    <source>
        <dbReference type="SAM" id="Phobius"/>
    </source>
</evidence>
<evidence type="ECO:0000313" key="9">
    <source>
        <dbReference type="EMBL" id="MCB4823777.1"/>
    </source>
</evidence>
<keyword evidence="5 7" id="KW-1133">Transmembrane helix</keyword>
<organism evidence="9 10">
    <name type="scientific">Roseicella aerolata</name>
    <dbReference type="NCBI Taxonomy" id="2883479"/>
    <lineage>
        <taxon>Bacteria</taxon>
        <taxon>Pseudomonadati</taxon>
        <taxon>Pseudomonadota</taxon>
        <taxon>Alphaproteobacteria</taxon>
        <taxon>Acetobacterales</taxon>
        <taxon>Roseomonadaceae</taxon>
        <taxon>Roseicella</taxon>
    </lineage>
</organism>
<proteinExistence type="predicted"/>
<protein>
    <submittedName>
        <fullName evidence="9">MFS transporter</fullName>
    </submittedName>
</protein>
<feature type="transmembrane region" description="Helical" evidence="7">
    <location>
        <begin position="321"/>
        <end position="340"/>
    </location>
</feature>
<feature type="domain" description="Major facilitator superfamily (MFS) profile" evidence="8">
    <location>
        <begin position="1"/>
        <end position="453"/>
    </location>
</feature>
<reference evidence="9" key="1">
    <citation type="submission" date="2021-10" db="EMBL/GenBank/DDBJ databases">
        <title>Roseicella aerolatum sp. nov., isolated from aerosols of e-waste dismantling site.</title>
        <authorList>
            <person name="Qin T."/>
        </authorList>
    </citation>
    <scope>NUCLEOTIDE SEQUENCE</scope>
    <source>
        <strain evidence="9">GB24</strain>
    </source>
</reference>
<evidence type="ECO:0000256" key="4">
    <source>
        <dbReference type="ARBA" id="ARBA00022692"/>
    </source>
</evidence>
<feature type="transmembrane region" description="Helical" evidence="7">
    <location>
        <begin position="130"/>
        <end position="152"/>
    </location>
</feature>
<dbReference type="Gene3D" id="1.20.1720.10">
    <property type="entry name" value="Multidrug resistance protein D"/>
    <property type="match status" value="1"/>
</dbReference>
<keyword evidence="2" id="KW-0813">Transport</keyword>
<feature type="transmembrane region" description="Helical" evidence="7">
    <location>
        <begin position="38"/>
        <end position="56"/>
    </location>
</feature>
<dbReference type="PANTHER" id="PTHR42718">
    <property type="entry name" value="MAJOR FACILITATOR SUPERFAMILY MULTIDRUG TRANSPORTER MFSC"/>
    <property type="match status" value="1"/>
</dbReference>
<dbReference type="CDD" id="cd17321">
    <property type="entry name" value="MFS_MMR_MDR_like"/>
    <property type="match status" value="1"/>
</dbReference>
<feature type="transmembrane region" description="Helical" evidence="7">
    <location>
        <begin position="255"/>
        <end position="280"/>
    </location>
</feature>
<feature type="transmembrane region" description="Helical" evidence="7">
    <location>
        <begin position="212"/>
        <end position="234"/>
    </location>
</feature>
<keyword evidence="6 7" id="KW-0472">Membrane</keyword>
<name>A0A9X1LCM5_9PROT</name>
<comment type="caution">
    <text evidence="9">The sequence shown here is derived from an EMBL/GenBank/DDBJ whole genome shotgun (WGS) entry which is preliminary data.</text>
</comment>
<feature type="transmembrane region" description="Helical" evidence="7">
    <location>
        <begin position="425"/>
        <end position="446"/>
    </location>
</feature>
<sequence length="459" mass="46931">MWRLLLVGFGTLVVPLDTALNIAFPPITRHFGLALPEIQWVVVCYVLTYGSLMLGIGRLGDIFGHALVFRLGLAGSAVSLLLCAASPSYGWLLGFRVAQGVAAALVISCGPALVTALFPEAQRGRVLGLYALMFAAGGVLGPLLGGALVAAWGWPAVFWFRAPIALLALLLLRGLPAPPPAGAREPFDLPGAVLLALAIGSLLLAVNQARHLGQGGVAALPLAALFLAALAGFLRRSRSAPRPIIALSHFRRPGFARVNAGNALVNLAGFAVLLLVPYYLAGVAGLPTALAGLVLAASPGGTMLAAAPAGWLLARMPAWRMVQLGVALSGAGLGLVALWGPGSPPALLLLSLLLHGAGQGLVQVGYTEIVTATLPRQDRGVAGSLAMMTRTLGVVSAASLLTLWFEVWQAAARAGGAGPAEAFLHGFGAAFALAAALCGLVLALLLPRPASGEVRQPWG</sequence>
<keyword evidence="4 7" id="KW-0812">Transmembrane</keyword>
<dbReference type="EMBL" id="JAJAQI010000031">
    <property type="protein sequence ID" value="MCB4823777.1"/>
    <property type="molecule type" value="Genomic_DNA"/>
</dbReference>
<dbReference type="PANTHER" id="PTHR42718:SF46">
    <property type="entry name" value="BLR6921 PROTEIN"/>
    <property type="match status" value="1"/>
</dbReference>
<dbReference type="InterPro" id="IPR011701">
    <property type="entry name" value="MFS"/>
</dbReference>
<dbReference type="RefSeq" id="WP_226610892.1">
    <property type="nucleotide sequence ID" value="NZ_JAJAQI010000031.1"/>
</dbReference>
<dbReference type="PROSITE" id="PS50850">
    <property type="entry name" value="MFS"/>
    <property type="match status" value="1"/>
</dbReference>
<dbReference type="SUPFAM" id="SSF103473">
    <property type="entry name" value="MFS general substrate transporter"/>
    <property type="match status" value="1"/>
</dbReference>
<feature type="transmembrane region" description="Helical" evidence="7">
    <location>
        <begin position="346"/>
        <end position="366"/>
    </location>
</feature>
<dbReference type="Gene3D" id="1.20.1250.20">
    <property type="entry name" value="MFS general substrate transporter like domains"/>
    <property type="match status" value="1"/>
</dbReference>
<dbReference type="Proteomes" id="UP001139311">
    <property type="component" value="Unassembled WGS sequence"/>
</dbReference>
<dbReference type="Pfam" id="PF07690">
    <property type="entry name" value="MFS_1"/>
    <property type="match status" value="1"/>
</dbReference>
<dbReference type="GO" id="GO:0022857">
    <property type="term" value="F:transmembrane transporter activity"/>
    <property type="evidence" value="ECO:0007669"/>
    <property type="project" value="InterPro"/>
</dbReference>
<dbReference type="InterPro" id="IPR036259">
    <property type="entry name" value="MFS_trans_sf"/>
</dbReference>
<feature type="transmembrane region" description="Helical" evidence="7">
    <location>
        <begin position="68"/>
        <end position="91"/>
    </location>
</feature>
<accession>A0A9X1LCM5</accession>
<keyword evidence="10" id="KW-1185">Reference proteome</keyword>
<evidence type="ECO:0000256" key="5">
    <source>
        <dbReference type="ARBA" id="ARBA00022989"/>
    </source>
</evidence>
<feature type="transmembrane region" description="Helical" evidence="7">
    <location>
        <begin position="158"/>
        <end position="175"/>
    </location>
</feature>
<evidence type="ECO:0000256" key="2">
    <source>
        <dbReference type="ARBA" id="ARBA00022448"/>
    </source>
</evidence>
<dbReference type="InterPro" id="IPR020846">
    <property type="entry name" value="MFS_dom"/>
</dbReference>
<comment type="subcellular location">
    <subcellularLocation>
        <location evidence="1">Cell membrane</location>
        <topology evidence="1">Multi-pass membrane protein</topology>
    </subcellularLocation>
</comment>
<evidence type="ECO:0000259" key="8">
    <source>
        <dbReference type="PROSITE" id="PS50850"/>
    </source>
</evidence>
<feature type="transmembrane region" description="Helical" evidence="7">
    <location>
        <begin position="97"/>
        <end position="118"/>
    </location>
</feature>
<feature type="transmembrane region" description="Helical" evidence="7">
    <location>
        <begin position="292"/>
        <end position="314"/>
    </location>
</feature>
<keyword evidence="3" id="KW-1003">Cell membrane</keyword>
<feature type="transmembrane region" description="Helical" evidence="7">
    <location>
        <begin position="387"/>
        <end position="405"/>
    </location>
</feature>
<evidence type="ECO:0000256" key="6">
    <source>
        <dbReference type="ARBA" id="ARBA00023136"/>
    </source>
</evidence>
<feature type="transmembrane region" description="Helical" evidence="7">
    <location>
        <begin position="187"/>
        <end position="206"/>
    </location>
</feature>